<feature type="compositionally biased region" description="Basic residues" evidence="1">
    <location>
        <begin position="30"/>
        <end position="41"/>
    </location>
</feature>
<evidence type="ECO:0000313" key="3">
    <source>
        <dbReference type="Proteomes" id="UP001276659"/>
    </source>
</evidence>
<gene>
    <name evidence="2" type="ORF">OEA41_010637</name>
</gene>
<accession>A0AAD9YWY8</accession>
<name>A0AAD9YWY8_9LECA</name>
<sequence>MVETLESPSRPPDQRPNHNIDPPRVTLYKLRTKSSGRRYRHGSVEDMHRYGSEEEDRYTPEAVEKRRALDKAGRPNKRSRPVVLEEAVVNKPNKRFRPVVLEEAVMKAQNTQEGKAMTGSYSDWAVVQKLVAERIARGKAPDKEAVIGTYRRTTRTKKGKGNKEGIVIEVDFGRLDNYIAYFANVFGVARYERVKAFIKEHRKAGGLPRHEVVGLAPSVTGTLGRLRDACMR</sequence>
<feature type="compositionally biased region" description="Basic and acidic residues" evidence="1">
    <location>
        <begin position="42"/>
        <end position="73"/>
    </location>
</feature>
<keyword evidence="3" id="KW-1185">Reference proteome</keyword>
<comment type="caution">
    <text evidence="2">The sequence shown here is derived from an EMBL/GenBank/DDBJ whole genome shotgun (WGS) entry which is preliminary data.</text>
</comment>
<feature type="region of interest" description="Disordered" evidence="1">
    <location>
        <begin position="1"/>
        <end position="78"/>
    </location>
</feature>
<protein>
    <submittedName>
        <fullName evidence="2">Uncharacterized protein</fullName>
    </submittedName>
</protein>
<evidence type="ECO:0000256" key="1">
    <source>
        <dbReference type="SAM" id="MobiDB-lite"/>
    </source>
</evidence>
<dbReference type="AlphaFoldDB" id="A0AAD9YWY8"/>
<organism evidence="2 3">
    <name type="scientific">Lepraria neglecta</name>
    <dbReference type="NCBI Taxonomy" id="209136"/>
    <lineage>
        <taxon>Eukaryota</taxon>
        <taxon>Fungi</taxon>
        <taxon>Dikarya</taxon>
        <taxon>Ascomycota</taxon>
        <taxon>Pezizomycotina</taxon>
        <taxon>Lecanoromycetes</taxon>
        <taxon>OSLEUM clade</taxon>
        <taxon>Lecanoromycetidae</taxon>
        <taxon>Lecanorales</taxon>
        <taxon>Lecanorineae</taxon>
        <taxon>Stereocaulaceae</taxon>
        <taxon>Lepraria</taxon>
    </lineage>
</organism>
<reference evidence="2" key="1">
    <citation type="submission" date="2022-11" db="EMBL/GenBank/DDBJ databases">
        <title>Chromosomal genome sequence assembly and mating type (MAT) locus characterization of the leprose asexual lichenized fungus Lepraria neglecta (Nyl.) Erichsen.</title>
        <authorList>
            <person name="Allen J.L."/>
            <person name="Pfeffer B."/>
        </authorList>
    </citation>
    <scope>NUCLEOTIDE SEQUENCE</scope>
    <source>
        <strain evidence="2">Allen 5258</strain>
    </source>
</reference>
<evidence type="ECO:0000313" key="2">
    <source>
        <dbReference type="EMBL" id="KAK3167510.1"/>
    </source>
</evidence>
<proteinExistence type="predicted"/>
<dbReference type="EMBL" id="JASNWA010000011">
    <property type="protein sequence ID" value="KAK3167510.1"/>
    <property type="molecule type" value="Genomic_DNA"/>
</dbReference>
<dbReference type="Proteomes" id="UP001276659">
    <property type="component" value="Unassembled WGS sequence"/>
</dbReference>